<keyword evidence="2" id="KW-1003">Cell membrane</keyword>
<evidence type="ECO:0000256" key="6">
    <source>
        <dbReference type="ARBA" id="ARBA00022692"/>
    </source>
</evidence>
<evidence type="ECO:0000256" key="9">
    <source>
        <dbReference type="SAM" id="Phobius"/>
    </source>
</evidence>
<accession>A0A9X1IEP6</accession>
<dbReference type="EMBL" id="JAJAQI010000010">
    <property type="protein sequence ID" value="MCB4821720.1"/>
    <property type="molecule type" value="Genomic_DNA"/>
</dbReference>
<dbReference type="InterPro" id="IPR013655">
    <property type="entry name" value="PAS_fold_3"/>
</dbReference>
<dbReference type="NCBIfam" id="TIGR00229">
    <property type="entry name" value="sensory_box"/>
    <property type="match status" value="1"/>
</dbReference>
<comment type="subcellular location">
    <subcellularLocation>
        <location evidence="1">Cell inner membrane</location>
        <topology evidence="1">Multi-pass membrane protein</topology>
    </subcellularLocation>
</comment>
<evidence type="ECO:0000259" key="10">
    <source>
        <dbReference type="Pfam" id="PF08447"/>
    </source>
</evidence>
<dbReference type="Pfam" id="PF08447">
    <property type="entry name" value="PAS_3"/>
    <property type="match status" value="1"/>
</dbReference>
<reference evidence="11" key="1">
    <citation type="submission" date="2021-10" db="EMBL/GenBank/DDBJ databases">
        <title>Roseicella aerolatum sp. nov., isolated from aerosols of e-waste dismantling site.</title>
        <authorList>
            <person name="Qin T."/>
        </authorList>
    </citation>
    <scope>NUCLEOTIDE SEQUENCE</scope>
    <source>
        <strain evidence="11">GB24</strain>
    </source>
</reference>
<dbReference type="SUPFAM" id="SSF55785">
    <property type="entry name" value="PYP-like sensor domain (PAS domain)"/>
    <property type="match status" value="1"/>
</dbReference>
<dbReference type="RefSeq" id="WP_226606879.1">
    <property type="nucleotide sequence ID" value="NZ_JAJAQI010000010.1"/>
</dbReference>
<evidence type="ECO:0000256" key="5">
    <source>
        <dbReference type="ARBA" id="ARBA00022519"/>
    </source>
</evidence>
<keyword evidence="6 9" id="KW-0812">Transmembrane</keyword>
<evidence type="ECO:0000256" key="8">
    <source>
        <dbReference type="ARBA" id="ARBA00023136"/>
    </source>
</evidence>
<sequence length="223" mass="24160">MRLNEPITDREVVVPEDTVLVSGTDTAGRIRFANAAFVAVSGFTAAELEGAPHNLVRHPHMPQAAFRDLWSTIKAGRPWEGLVKNRCKSGDFYWVRANVTPVVENGQVTGYVSIRTRPAREEVAAAEAAYAHLREGGRSFGLRDGELVRTGWHWRLRDLANSVTGRLMAAGAVTLAAVGLIGWLGMSGMAASNGALRTVYEDRMRTCSSPGDDGPAAWRWGSA</sequence>
<evidence type="ECO:0000256" key="3">
    <source>
        <dbReference type="ARBA" id="ARBA00022481"/>
    </source>
</evidence>
<keyword evidence="8 9" id="KW-0472">Membrane</keyword>
<proteinExistence type="predicted"/>
<keyword evidence="7 9" id="KW-1133">Transmembrane helix</keyword>
<keyword evidence="12" id="KW-1185">Reference proteome</keyword>
<dbReference type="AlphaFoldDB" id="A0A9X1IEP6"/>
<keyword evidence="4" id="KW-0145">Chemotaxis</keyword>
<evidence type="ECO:0000256" key="7">
    <source>
        <dbReference type="ARBA" id="ARBA00022989"/>
    </source>
</evidence>
<organism evidence="11 12">
    <name type="scientific">Roseicella aerolata</name>
    <dbReference type="NCBI Taxonomy" id="2883479"/>
    <lineage>
        <taxon>Bacteria</taxon>
        <taxon>Pseudomonadati</taxon>
        <taxon>Pseudomonadota</taxon>
        <taxon>Alphaproteobacteria</taxon>
        <taxon>Acetobacterales</taxon>
        <taxon>Roseomonadaceae</taxon>
        <taxon>Roseicella</taxon>
    </lineage>
</organism>
<dbReference type="GO" id="GO:0005886">
    <property type="term" value="C:plasma membrane"/>
    <property type="evidence" value="ECO:0007669"/>
    <property type="project" value="UniProtKB-SubCell"/>
</dbReference>
<dbReference type="InterPro" id="IPR000014">
    <property type="entry name" value="PAS"/>
</dbReference>
<gene>
    <name evidence="11" type="ORF">LHA35_08250</name>
</gene>
<dbReference type="CDD" id="cd00130">
    <property type="entry name" value="PAS"/>
    <property type="match status" value="1"/>
</dbReference>
<evidence type="ECO:0000313" key="12">
    <source>
        <dbReference type="Proteomes" id="UP001139311"/>
    </source>
</evidence>
<feature type="domain" description="PAS fold-3" evidence="10">
    <location>
        <begin position="32"/>
        <end position="114"/>
    </location>
</feature>
<evidence type="ECO:0000256" key="4">
    <source>
        <dbReference type="ARBA" id="ARBA00022500"/>
    </source>
</evidence>
<dbReference type="GO" id="GO:0006935">
    <property type="term" value="P:chemotaxis"/>
    <property type="evidence" value="ECO:0007669"/>
    <property type="project" value="UniProtKB-KW"/>
</dbReference>
<evidence type="ECO:0000256" key="1">
    <source>
        <dbReference type="ARBA" id="ARBA00004429"/>
    </source>
</evidence>
<keyword evidence="5" id="KW-0997">Cell inner membrane</keyword>
<evidence type="ECO:0000313" key="11">
    <source>
        <dbReference type="EMBL" id="MCB4821720.1"/>
    </source>
</evidence>
<name>A0A9X1IEP6_9PROT</name>
<dbReference type="FunFam" id="3.30.450.20:FF:000046">
    <property type="entry name" value="Aerotaxis sensor receptor"/>
    <property type="match status" value="1"/>
</dbReference>
<dbReference type="InterPro" id="IPR035965">
    <property type="entry name" value="PAS-like_dom_sf"/>
</dbReference>
<keyword evidence="3" id="KW-0488">Methylation</keyword>
<dbReference type="Proteomes" id="UP001139311">
    <property type="component" value="Unassembled WGS sequence"/>
</dbReference>
<evidence type="ECO:0000256" key="2">
    <source>
        <dbReference type="ARBA" id="ARBA00022475"/>
    </source>
</evidence>
<feature type="transmembrane region" description="Helical" evidence="9">
    <location>
        <begin position="167"/>
        <end position="186"/>
    </location>
</feature>
<comment type="caution">
    <text evidence="11">The sequence shown here is derived from an EMBL/GenBank/DDBJ whole genome shotgun (WGS) entry which is preliminary data.</text>
</comment>
<dbReference type="Gene3D" id="3.30.450.20">
    <property type="entry name" value="PAS domain"/>
    <property type="match status" value="1"/>
</dbReference>
<protein>
    <submittedName>
        <fullName evidence="11">PAS domain-containing protein</fullName>
    </submittedName>
</protein>